<name>A0A3G3IKR5_9GAMM</name>
<evidence type="ECO:0000259" key="1">
    <source>
        <dbReference type="Pfam" id="PF01609"/>
    </source>
</evidence>
<dbReference type="EMBL" id="CP024634">
    <property type="protein sequence ID" value="AYQ56082.1"/>
    <property type="molecule type" value="Genomic_DNA"/>
</dbReference>
<dbReference type="AlphaFoldDB" id="A0A3G3IKR5"/>
<dbReference type="InterPro" id="IPR002559">
    <property type="entry name" value="Transposase_11"/>
</dbReference>
<dbReference type="PANTHER" id="PTHR33803:SF3">
    <property type="entry name" value="BLL1974 PROTEIN"/>
    <property type="match status" value="1"/>
</dbReference>
<feature type="domain" description="Transposase InsH N-terminal" evidence="2">
    <location>
        <begin position="20"/>
        <end position="116"/>
    </location>
</feature>
<dbReference type="InterPro" id="IPR008490">
    <property type="entry name" value="Transposase_InsH_N"/>
</dbReference>
<accession>A0A3G3IKR5</accession>
<dbReference type="Pfam" id="PF05598">
    <property type="entry name" value="DUF772"/>
    <property type="match status" value="1"/>
</dbReference>
<sequence length="443" mass="51042">MLTESLPISTQNNLFHSELFNQLDIKDPLITLSHAIDWQVFNDAFTKHYCLNNGRPSKPIRLMVGLLILKQLENLSDEAVVMQFKRNPYYQYFCGHSAYIANVPCNATELVHFRKRIGVKGFNLIFKMSVELHGKKAQESTVLIDTTVQEKNITYPTDAKLAIKIINRLNKLAKQHSIKQRRTYVKEVKNCRLSIRHFRHVKKRAKAKKALKRLRTIANKLIRELQRKLPAYSLFEIYQKDFLFYQKVLAQQPGDKNKIYALHEPDVYVIAKGKDHKKYEYGNKVSIVSTKDSNIIVGVASHKTNIHDSKTLDTAIVHANANRIKPIQKAVCDRGYVGAKEVLGAEIILPKKPLKRDSRYQRDKKRKLCKRRAAIEPIIGHLKADFRLSRNLLKGQVGDEINVLMAAIAWNLKKWLIATVIFLSLQKIGLFFVKRARILCVIV</sequence>
<dbReference type="KEGG" id="bthg:MS2017_0336"/>
<dbReference type="NCBIfam" id="NF033578">
    <property type="entry name" value="transpos_IS5_1"/>
    <property type="match status" value="1"/>
</dbReference>
<dbReference type="GO" id="GO:0006313">
    <property type="term" value="P:DNA transposition"/>
    <property type="evidence" value="ECO:0007669"/>
    <property type="project" value="InterPro"/>
</dbReference>
<evidence type="ECO:0000313" key="4">
    <source>
        <dbReference type="EMBL" id="AYQ57790.1"/>
    </source>
</evidence>
<evidence type="ECO:0000313" key="3">
    <source>
        <dbReference type="EMBL" id="AYQ56082.1"/>
    </source>
</evidence>
<dbReference type="EMBL" id="CP024634">
    <property type="protein sequence ID" value="AYQ57790.1"/>
    <property type="molecule type" value="Genomic_DNA"/>
</dbReference>
<evidence type="ECO:0000259" key="2">
    <source>
        <dbReference type="Pfam" id="PF05598"/>
    </source>
</evidence>
<feature type="domain" description="Transposase IS4-like" evidence="1">
    <location>
        <begin position="272"/>
        <end position="412"/>
    </location>
</feature>
<organism evidence="3 5">
    <name type="scientific">Bathymodiolus thermophilus thioautotrophic gill symbiont</name>
    <dbReference type="NCBI Taxonomy" id="2360"/>
    <lineage>
        <taxon>Bacteria</taxon>
        <taxon>Pseudomonadati</taxon>
        <taxon>Pseudomonadota</taxon>
        <taxon>Gammaproteobacteria</taxon>
        <taxon>sulfur-oxidizing symbionts</taxon>
    </lineage>
</organism>
<dbReference type="PANTHER" id="PTHR33803">
    <property type="entry name" value="IS1478 TRANSPOSASE"/>
    <property type="match status" value="1"/>
</dbReference>
<dbReference type="GO" id="GO:0004803">
    <property type="term" value="F:transposase activity"/>
    <property type="evidence" value="ECO:0007669"/>
    <property type="project" value="InterPro"/>
</dbReference>
<dbReference type="Pfam" id="PF01609">
    <property type="entry name" value="DDE_Tnp_1"/>
    <property type="match status" value="1"/>
</dbReference>
<dbReference type="Proteomes" id="UP000278334">
    <property type="component" value="Chromosome"/>
</dbReference>
<gene>
    <name evidence="3" type="ORF">MS2017_0336</name>
    <name evidence="4" type="ORF">MS2017_2139</name>
</gene>
<dbReference type="KEGG" id="bthg:MS2017_2139"/>
<reference evidence="3 5" key="1">
    <citation type="submission" date="2017-11" db="EMBL/GenBank/DDBJ databases">
        <title>Genome sequence of the bacterial symbiont EPR9N from a vent mussel Bathymodiolus thermophilus.</title>
        <authorList>
            <person name="Won Y.-J."/>
        </authorList>
    </citation>
    <scope>NUCLEOTIDE SEQUENCE [LARGE SCALE GENOMIC DNA]</scope>
    <source>
        <strain evidence="3 5">EPR9N</strain>
    </source>
</reference>
<protein>
    <submittedName>
        <fullName evidence="3">Transposase IS4 family protein</fullName>
    </submittedName>
</protein>
<dbReference type="RefSeq" id="WP_122951063.1">
    <property type="nucleotide sequence ID" value="NZ_CP024634.1"/>
</dbReference>
<proteinExistence type="predicted"/>
<dbReference type="GO" id="GO:0003677">
    <property type="term" value="F:DNA binding"/>
    <property type="evidence" value="ECO:0007669"/>
    <property type="project" value="InterPro"/>
</dbReference>
<dbReference type="InterPro" id="IPR047710">
    <property type="entry name" value="Transpos_IS5-like"/>
</dbReference>
<evidence type="ECO:0000313" key="5">
    <source>
        <dbReference type="Proteomes" id="UP000278334"/>
    </source>
</evidence>